<dbReference type="OrthoDB" id="6123at2759"/>
<dbReference type="GO" id="GO:1990385">
    <property type="term" value="C:meiotic spindle midzone"/>
    <property type="evidence" value="ECO:0007669"/>
    <property type="project" value="TreeGrafter"/>
</dbReference>
<feature type="compositionally biased region" description="Polar residues" evidence="16">
    <location>
        <begin position="702"/>
        <end position="711"/>
    </location>
</feature>
<sequence length="834" mass="93888">MAAADGPTQLLEVCGQRLSRFLHDAEHKHLAWLREVEEQGLRMMDSTNFRAEPGLMPKTPSQRRRPRKRQSSALKDENEPTRRRLSRRRSSVKLASSGPSSQRCCSKEQPQNPNCNARSQANTEMELPALSEKLPAEAQSPMVEVDYNDYPQAELPPQQDSADCGDAACEAVPAEQVSKEGAINELHEVPAVSAVPHDQTAGEEEETTEQKASTSTPKATRNRDLAMPQGDLSSQSLEKVLFQDSKNKMTMVTSKTRRSGRRSCVGGTHKNHRTSLAEKYSLASKRESMIRRSISRAIAKKAAAQESSSASSRVSCQSSLEVFVEEDVTNNLRTGLELNSPSEKAPENLLTSSKSEKAASPPAQDLSPEQQTGNNKGSCVNPNGEAQNKNQEQTHCAKSQENPSRLWTRSYKQAMGAVWNGQHPGGGAHSPLDDKHVNSANQTPHSASPASKVVRPLKNFLQAVQRNQLLTTSGSTGHGGVIKNFIKRNTPTRPDLKGDFVEKERQRLESLRKKQEAEEQRKKKVEEEKRRRQAEMKQKREERLRKALQARERVEQMEEEKKKRMEQKILQSDEKVRLSQVQEEKVSEERSKKKLSKKPWESDVRKQKVLKLEKDELEQQELLQKRREVEVEEKGKVLELKNLVEQRQVEQVKERDLKQRGKEKVPYSQMESMVFTDKNTTKGDGLQDPQQQLTEEKKNEQPESFTAASSTWLSKTVKRSISTSCLAPPNGTKESRSPNNYGMDLNSDDSTDDENEPRKPVPAWADGSQLNQAILHQYYHPVNVDQLFGLIASPKLEDIFGKSKPRYFKRTSSAVWHSPPGPKSTCGIACNFKN</sequence>
<evidence type="ECO:0000259" key="17">
    <source>
        <dbReference type="Pfam" id="PF03941"/>
    </source>
</evidence>
<feature type="region of interest" description="Disordered" evidence="16">
    <location>
        <begin position="418"/>
        <end position="452"/>
    </location>
</feature>
<evidence type="ECO:0000256" key="16">
    <source>
        <dbReference type="SAM" id="MobiDB-lite"/>
    </source>
</evidence>
<evidence type="ECO:0000256" key="4">
    <source>
        <dbReference type="ARBA" id="ARBA00004629"/>
    </source>
</evidence>
<evidence type="ECO:0000256" key="5">
    <source>
        <dbReference type="ARBA" id="ARBA00010042"/>
    </source>
</evidence>
<feature type="region of interest" description="Disordered" evidence="16">
    <location>
        <begin position="471"/>
        <end position="603"/>
    </location>
</feature>
<evidence type="ECO:0000256" key="11">
    <source>
        <dbReference type="ARBA" id="ARBA00022838"/>
    </source>
</evidence>
<dbReference type="GO" id="GO:0000281">
    <property type="term" value="P:mitotic cytokinesis"/>
    <property type="evidence" value="ECO:0007669"/>
    <property type="project" value="TreeGrafter"/>
</dbReference>
<feature type="compositionally biased region" description="Basic and acidic residues" evidence="16">
    <location>
        <begin position="649"/>
        <end position="665"/>
    </location>
</feature>
<feature type="compositionally biased region" description="Basic and acidic residues" evidence="16">
    <location>
        <begin position="494"/>
        <end position="591"/>
    </location>
</feature>
<dbReference type="Ensembl" id="ENSPCLT00000010574.1">
    <property type="protein sequence ID" value="ENSPCLP00000007697.1"/>
    <property type="gene ID" value="ENSPCLG00000006440.1"/>
</dbReference>
<dbReference type="InterPro" id="IPR022006">
    <property type="entry name" value="INCENP_N"/>
</dbReference>
<keyword evidence="9" id="KW-0493">Microtubule</keyword>
<dbReference type="GO" id="GO:0051310">
    <property type="term" value="P:metaphase chromosome alignment"/>
    <property type="evidence" value="ECO:0007669"/>
    <property type="project" value="TreeGrafter"/>
</dbReference>
<evidence type="ECO:0000256" key="14">
    <source>
        <dbReference type="ARBA" id="ARBA00023306"/>
    </source>
</evidence>
<keyword evidence="11" id="KW-0995">Kinetochore</keyword>
<evidence type="ECO:0000256" key="13">
    <source>
        <dbReference type="ARBA" id="ARBA00023242"/>
    </source>
</evidence>
<feature type="region of interest" description="Disordered" evidence="16">
    <location>
        <begin position="723"/>
        <end position="762"/>
    </location>
</feature>
<keyword evidence="8" id="KW-0132">Cell division</keyword>
<evidence type="ECO:0000256" key="15">
    <source>
        <dbReference type="ARBA" id="ARBA00023328"/>
    </source>
</evidence>
<feature type="compositionally biased region" description="Polar residues" evidence="16">
    <location>
        <begin position="93"/>
        <end position="118"/>
    </location>
</feature>
<dbReference type="AlphaFoldDB" id="A0A669PFF3"/>
<dbReference type="Proteomes" id="UP000472261">
    <property type="component" value="Unplaced"/>
</dbReference>
<evidence type="ECO:0000256" key="1">
    <source>
        <dbReference type="ARBA" id="ARBA00004123"/>
    </source>
</evidence>
<reference evidence="19" key="2">
    <citation type="submission" date="2025-09" db="UniProtKB">
        <authorList>
            <consortium name="Ensembl"/>
        </authorList>
    </citation>
    <scope>IDENTIFICATION</scope>
</reference>
<dbReference type="OMA" id="DENHKHG"/>
<feature type="region of interest" description="Disordered" evidence="16">
    <location>
        <begin position="649"/>
        <end position="711"/>
    </location>
</feature>
<keyword evidence="15" id="KW-0137">Centromere</keyword>
<feature type="compositionally biased region" description="Polar residues" evidence="16">
    <location>
        <begin position="438"/>
        <end position="449"/>
    </location>
</feature>
<keyword evidence="7" id="KW-0963">Cytoplasm</keyword>
<dbReference type="GO" id="GO:0032133">
    <property type="term" value="C:chromosome passenger complex"/>
    <property type="evidence" value="ECO:0007669"/>
    <property type="project" value="TreeGrafter"/>
</dbReference>
<organism evidence="19 20">
    <name type="scientific">Phasianus colchicus</name>
    <name type="common">Common pheasant</name>
    <dbReference type="NCBI Taxonomy" id="9054"/>
    <lineage>
        <taxon>Eukaryota</taxon>
        <taxon>Metazoa</taxon>
        <taxon>Chordata</taxon>
        <taxon>Craniata</taxon>
        <taxon>Vertebrata</taxon>
        <taxon>Euteleostomi</taxon>
        <taxon>Archelosauria</taxon>
        <taxon>Archosauria</taxon>
        <taxon>Dinosauria</taxon>
        <taxon>Saurischia</taxon>
        <taxon>Theropoda</taxon>
        <taxon>Coelurosauria</taxon>
        <taxon>Aves</taxon>
        <taxon>Neognathae</taxon>
        <taxon>Galloanserae</taxon>
        <taxon>Galliformes</taxon>
        <taxon>Phasianidae</taxon>
        <taxon>Phasianinae</taxon>
        <taxon>Phasianus</taxon>
    </lineage>
</organism>
<feature type="region of interest" description="Disordered" evidence="16">
    <location>
        <begin position="187"/>
        <end position="274"/>
    </location>
</feature>
<proteinExistence type="inferred from homology"/>
<dbReference type="Gene3D" id="1.20.5.3600">
    <property type="match status" value="1"/>
</dbReference>
<evidence type="ECO:0000256" key="8">
    <source>
        <dbReference type="ARBA" id="ARBA00022618"/>
    </source>
</evidence>
<protein>
    <recommendedName>
        <fullName evidence="21">Inner centromere protein</fullName>
    </recommendedName>
</protein>
<feature type="domain" description="Inner centromere protein ARK-binding" evidence="17">
    <location>
        <begin position="744"/>
        <end position="800"/>
    </location>
</feature>
<keyword evidence="6" id="KW-0158">Chromosome</keyword>
<gene>
    <name evidence="19" type="primary">LOC116229082</name>
</gene>
<dbReference type="GO" id="GO:0030496">
    <property type="term" value="C:midbody"/>
    <property type="evidence" value="ECO:0007669"/>
    <property type="project" value="UniProtKB-SubCell"/>
</dbReference>
<dbReference type="KEGG" id="pcoc:116229082"/>
<feature type="compositionally biased region" description="Acidic residues" evidence="16">
    <location>
        <begin position="746"/>
        <end position="755"/>
    </location>
</feature>
<evidence type="ECO:0000256" key="7">
    <source>
        <dbReference type="ARBA" id="ARBA00022490"/>
    </source>
</evidence>
<dbReference type="GeneID" id="116229082"/>
<keyword evidence="13" id="KW-0539">Nucleus</keyword>
<dbReference type="Gene3D" id="6.10.250.2990">
    <property type="match status" value="1"/>
</dbReference>
<dbReference type="GO" id="GO:0005634">
    <property type="term" value="C:nucleus"/>
    <property type="evidence" value="ECO:0007669"/>
    <property type="project" value="UniProtKB-SubCell"/>
</dbReference>
<dbReference type="Pfam" id="PF03941">
    <property type="entry name" value="INCENP_ARK-bind"/>
    <property type="match status" value="1"/>
</dbReference>
<dbReference type="PANTHER" id="PTHR13142:SF3">
    <property type="entry name" value="INNER CENTROMERE PROTEIN ARK-BINDING DOMAIN-CONTAINING PROTEIN"/>
    <property type="match status" value="1"/>
</dbReference>
<feature type="domain" description="Chromosome passenger complex (CPC) protein INCENP N-terminal" evidence="18">
    <location>
        <begin position="5"/>
        <end position="40"/>
    </location>
</feature>
<dbReference type="GO" id="GO:0051257">
    <property type="term" value="P:meiotic spindle midzone assembly"/>
    <property type="evidence" value="ECO:0007669"/>
    <property type="project" value="TreeGrafter"/>
</dbReference>
<dbReference type="Pfam" id="PF12178">
    <property type="entry name" value="INCENP_N"/>
    <property type="match status" value="1"/>
</dbReference>
<evidence type="ECO:0000256" key="6">
    <source>
        <dbReference type="ARBA" id="ARBA00022454"/>
    </source>
</evidence>
<feature type="region of interest" description="Disordered" evidence="16">
    <location>
        <begin position="334"/>
        <end position="405"/>
    </location>
</feature>
<comment type="subcellular location">
    <subcellularLocation>
        <location evidence="4">Chromosome</location>
        <location evidence="4">Centromere</location>
        <location evidence="4">Kinetochore</location>
    </subcellularLocation>
    <subcellularLocation>
        <location evidence="2">Cytoplasm</location>
        <location evidence="2">Cytoskeleton</location>
        <location evidence="2">Spindle</location>
    </subcellularLocation>
    <subcellularLocation>
        <location evidence="3">Midbody</location>
    </subcellularLocation>
    <subcellularLocation>
        <location evidence="1">Nucleus</location>
    </subcellularLocation>
</comment>
<dbReference type="PANTHER" id="PTHR13142">
    <property type="entry name" value="INNER CENTROMERE PROTEIN"/>
    <property type="match status" value="1"/>
</dbReference>
<comment type="similarity">
    <text evidence="5">Belongs to the INCENP family.</text>
</comment>
<evidence type="ECO:0000256" key="3">
    <source>
        <dbReference type="ARBA" id="ARBA00004214"/>
    </source>
</evidence>
<name>A0A669PFF3_PHACC</name>
<evidence type="ECO:0000313" key="20">
    <source>
        <dbReference type="Proteomes" id="UP000472261"/>
    </source>
</evidence>
<dbReference type="GO" id="GO:0005874">
    <property type="term" value="C:microtubule"/>
    <property type="evidence" value="ECO:0007669"/>
    <property type="project" value="UniProtKB-KW"/>
</dbReference>
<evidence type="ECO:0000256" key="2">
    <source>
        <dbReference type="ARBA" id="ARBA00004186"/>
    </source>
</evidence>
<accession>A0A669PFF3</accession>
<evidence type="ECO:0000259" key="18">
    <source>
        <dbReference type="Pfam" id="PF12178"/>
    </source>
</evidence>
<evidence type="ECO:0000256" key="10">
    <source>
        <dbReference type="ARBA" id="ARBA00022776"/>
    </source>
</evidence>
<reference evidence="19" key="1">
    <citation type="submission" date="2025-08" db="UniProtKB">
        <authorList>
            <consortium name="Ensembl"/>
        </authorList>
    </citation>
    <scope>IDENTIFICATION</scope>
</reference>
<feature type="compositionally biased region" description="Basic residues" evidence="16">
    <location>
        <begin position="61"/>
        <end position="70"/>
    </location>
</feature>
<dbReference type="RefSeq" id="XP_031449156.1">
    <property type="nucleotide sequence ID" value="XM_031593296.1"/>
</dbReference>
<keyword evidence="12" id="KW-0206">Cytoskeleton</keyword>
<keyword evidence="20" id="KW-1185">Reference proteome</keyword>
<feature type="compositionally biased region" description="Polar residues" evidence="16">
    <location>
        <begin position="367"/>
        <end position="405"/>
    </location>
</feature>
<dbReference type="GO" id="GO:0000776">
    <property type="term" value="C:kinetochore"/>
    <property type="evidence" value="ECO:0007669"/>
    <property type="project" value="UniProtKB-KW"/>
</dbReference>
<evidence type="ECO:0000313" key="19">
    <source>
        <dbReference type="Ensembl" id="ENSPCLP00000007697.1"/>
    </source>
</evidence>
<evidence type="ECO:0000256" key="9">
    <source>
        <dbReference type="ARBA" id="ARBA00022701"/>
    </source>
</evidence>
<keyword evidence="14" id="KW-0131">Cell cycle</keyword>
<keyword evidence="10" id="KW-0498">Mitosis</keyword>
<evidence type="ECO:0008006" key="21">
    <source>
        <dbReference type="Google" id="ProtNLM"/>
    </source>
</evidence>
<dbReference type="InterPro" id="IPR005635">
    <property type="entry name" value="Inner_centromere_prot_ARK-bd"/>
</dbReference>
<feature type="region of interest" description="Disordered" evidence="16">
    <location>
        <begin position="46"/>
        <end position="118"/>
    </location>
</feature>
<evidence type="ECO:0000256" key="12">
    <source>
        <dbReference type="ARBA" id="ARBA00023212"/>
    </source>
</evidence>